<dbReference type="AlphaFoldDB" id="A0A2P6PFI0"/>
<keyword evidence="1" id="KW-0472">Membrane</keyword>
<proteinExistence type="predicted"/>
<gene>
    <name evidence="2" type="ORF">RchiOBHm_Chr7g0230761</name>
</gene>
<keyword evidence="3" id="KW-1185">Reference proteome</keyword>
<keyword evidence="1" id="KW-1133">Transmembrane helix</keyword>
<protein>
    <submittedName>
        <fullName evidence="2">Uncharacterized protein</fullName>
    </submittedName>
</protein>
<sequence length="51" mass="6112">MNDARLQPYTEDEIKAALFQMHHSKSPRLIVCLRFSFKSIGILWVWMYVLQ</sequence>
<keyword evidence="1" id="KW-0812">Transmembrane</keyword>
<comment type="caution">
    <text evidence="2">The sequence shown here is derived from an EMBL/GenBank/DDBJ whole genome shotgun (WGS) entry which is preliminary data.</text>
</comment>
<dbReference type="Proteomes" id="UP000238479">
    <property type="component" value="Chromosome 7"/>
</dbReference>
<evidence type="ECO:0000313" key="2">
    <source>
        <dbReference type="EMBL" id="PRQ20677.1"/>
    </source>
</evidence>
<evidence type="ECO:0000256" key="1">
    <source>
        <dbReference type="SAM" id="Phobius"/>
    </source>
</evidence>
<evidence type="ECO:0000313" key="3">
    <source>
        <dbReference type="Proteomes" id="UP000238479"/>
    </source>
</evidence>
<accession>A0A2P6PFI0</accession>
<dbReference type="Gramene" id="PRQ20677">
    <property type="protein sequence ID" value="PRQ20677"/>
    <property type="gene ID" value="RchiOBHm_Chr7g0230761"/>
</dbReference>
<dbReference type="EMBL" id="PDCK01000045">
    <property type="protein sequence ID" value="PRQ20677.1"/>
    <property type="molecule type" value="Genomic_DNA"/>
</dbReference>
<reference evidence="2 3" key="1">
    <citation type="journal article" date="2018" name="Nat. Genet.">
        <title>The Rosa genome provides new insights in the design of modern roses.</title>
        <authorList>
            <person name="Bendahmane M."/>
        </authorList>
    </citation>
    <scope>NUCLEOTIDE SEQUENCE [LARGE SCALE GENOMIC DNA]</scope>
    <source>
        <strain evidence="3">cv. Old Blush</strain>
    </source>
</reference>
<feature type="transmembrane region" description="Helical" evidence="1">
    <location>
        <begin position="29"/>
        <end position="49"/>
    </location>
</feature>
<name>A0A2P6PFI0_ROSCH</name>
<organism evidence="2 3">
    <name type="scientific">Rosa chinensis</name>
    <name type="common">China rose</name>
    <dbReference type="NCBI Taxonomy" id="74649"/>
    <lineage>
        <taxon>Eukaryota</taxon>
        <taxon>Viridiplantae</taxon>
        <taxon>Streptophyta</taxon>
        <taxon>Embryophyta</taxon>
        <taxon>Tracheophyta</taxon>
        <taxon>Spermatophyta</taxon>
        <taxon>Magnoliopsida</taxon>
        <taxon>eudicotyledons</taxon>
        <taxon>Gunneridae</taxon>
        <taxon>Pentapetalae</taxon>
        <taxon>rosids</taxon>
        <taxon>fabids</taxon>
        <taxon>Rosales</taxon>
        <taxon>Rosaceae</taxon>
        <taxon>Rosoideae</taxon>
        <taxon>Rosoideae incertae sedis</taxon>
        <taxon>Rosa</taxon>
    </lineage>
</organism>